<dbReference type="FunFam" id="3.40.50.720:FF:000121">
    <property type="entry name" value="Prostaglandin reductase 2"/>
    <property type="match status" value="1"/>
</dbReference>
<dbReference type="RefSeq" id="WP_054552827.1">
    <property type="nucleotide sequence ID" value="NZ_LJTC01000005.1"/>
</dbReference>
<name>A0A0P7EFM0_9GAMM</name>
<dbReference type="PANTHER" id="PTHR43205">
    <property type="entry name" value="PROSTAGLANDIN REDUCTASE"/>
    <property type="match status" value="1"/>
</dbReference>
<dbReference type="OrthoDB" id="9805663at2"/>
<dbReference type="InterPro" id="IPR013149">
    <property type="entry name" value="ADH-like_C"/>
</dbReference>
<dbReference type="Gene3D" id="3.90.180.10">
    <property type="entry name" value="Medium-chain alcohol dehydrogenases, catalytic domain"/>
    <property type="match status" value="1"/>
</dbReference>
<comment type="caution">
    <text evidence="3">The sequence shown here is derived from an EMBL/GenBank/DDBJ whole genome shotgun (WGS) entry which is preliminary data.</text>
</comment>
<dbReference type="SUPFAM" id="SSF51735">
    <property type="entry name" value="NAD(P)-binding Rossmann-fold domains"/>
    <property type="match status" value="1"/>
</dbReference>
<dbReference type="PANTHER" id="PTHR43205:SF7">
    <property type="entry name" value="PROSTAGLANDIN REDUCTASE 1"/>
    <property type="match status" value="1"/>
</dbReference>
<dbReference type="InterPro" id="IPR020843">
    <property type="entry name" value="ER"/>
</dbReference>
<dbReference type="SMART" id="SM00829">
    <property type="entry name" value="PKS_ER"/>
    <property type="match status" value="1"/>
</dbReference>
<evidence type="ECO:0000313" key="3">
    <source>
        <dbReference type="EMBL" id="KPM83913.1"/>
    </source>
</evidence>
<evidence type="ECO:0000256" key="1">
    <source>
        <dbReference type="ARBA" id="ARBA00023002"/>
    </source>
</evidence>
<dbReference type="SUPFAM" id="SSF50129">
    <property type="entry name" value="GroES-like"/>
    <property type="match status" value="1"/>
</dbReference>
<dbReference type="GO" id="GO:0016628">
    <property type="term" value="F:oxidoreductase activity, acting on the CH-CH group of donors, NAD or NADP as acceptor"/>
    <property type="evidence" value="ECO:0007669"/>
    <property type="project" value="InterPro"/>
</dbReference>
<dbReference type="InterPro" id="IPR041694">
    <property type="entry name" value="ADH_N_2"/>
</dbReference>
<dbReference type="InterPro" id="IPR045010">
    <property type="entry name" value="MDR_fam"/>
</dbReference>
<dbReference type="STRING" id="570156.AOG27_09740"/>
<reference evidence="3 4" key="1">
    <citation type="submission" date="2015-09" db="EMBL/GenBank/DDBJ databases">
        <title>Draft Genome Sequence of Pseudoalteromonas lipolytica UCD-48B.</title>
        <authorList>
            <person name="Krusor M."/>
            <person name="Coil D.A."/>
            <person name="Lang J.M."/>
            <person name="Eisen J.A."/>
            <person name="Alexiev A."/>
        </authorList>
    </citation>
    <scope>NUCLEOTIDE SEQUENCE [LARGE SCALE GENOMIC DNA]</scope>
    <source>
        <strain evidence="3 4">UCD-48B</strain>
    </source>
</reference>
<dbReference type="CDD" id="cd05288">
    <property type="entry name" value="PGDH"/>
    <property type="match status" value="1"/>
</dbReference>
<dbReference type="Pfam" id="PF00107">
    <property type="entry name" value="ADH_zinc_N"/>
    <property type="match status" value="1"/>
</dbReference>
<accession>A0A0P7EFM0</accession>
<keyword evidence="1" id="KW-0560">Oxidoreductase</keyword>
<organism evidence="3 4">
    <name type="scientific">Pseudoalteromonas lipolytica</name>
    <dbReference type="NCBI Taxonomy" id="570156"/>
    <lineage>
        <taxon>Bacteria</taxon>
        <taxon>Pseudomonadati</taxon>
        <taxon>Pseudomonadota</taxon>
        <taxon>Gammaproteobacteria</taxon>
        <taxon>Alteromonadales</taxon>
        <taxon>Pseudoalteromonadaceae</taxon>
        <taxon>Pseudoalteromonas</taxon>
    </lineage>
</organism>
<dbReference type="PATRIC" id="fig|570156.3.peg.3018"/>
<feature type="domain" description="Enoyl reductase (ER)" evidence="2">
    <location>
        <begin position="17"/>
        <end position="336"/>
    </location>
</feature>
<dbReference type="EMBL" id="LJTC01000005">
    <property type="protein sequence ID" value="KPM83913.1"/>
    <property type="molecule type" value="Genomic_DNA"/>
</dbReference>
<dbReference type="Pfam" id="PF16884">
    <property type="entry name" value="ADH_N_2"/>
    <property type="match status" value="1"/>
</dbReference>
<dbReference type="InterPro" id="IPR011032">
    <property type="entry name" value="GroES-like_sf"/>
</dbReference>
<dbReference type="AlphaFoldDB" id="A0A0P7EFM0"/>
<sequence>MTSYNLKQWFYVKRPDGRVSEQHYALRESVISPTLAKNEVLLEAKYISVDPYMRIQQAAKPNWEQPHALNTVQGAAVVAQVLKSNSERFKQGDWVSAYSGWQTHAVVHANEIQALNPNDADVKTALGVLGMPGRTAWFGLMEAGKPKAGETVVVSGAAGAVGSLVTQFAIKNGCRVIALAGSEEKCTWLEKLGVAYALNYKQFDSAQQLHERLMELGGVDVYFDNVGGMNTDAVLSSLNLRARVVICGQISQYDGSLDNPELGPRFLHQLLYKRATIQGILARDFTHRMPEMINHILPWLKAGEIQFKTTEINGFENLPSALEGLFEGKNIGKAIVRVK</sequence>
<protein>
    <submittedName>
        <fullName evidence="3">Alcohol dehydrogenase</fullName>
    </submittedName>
</protein>
<dbReference type="Gene3D" id="3.40.50.720">
    <property type="entry name" value="NAD(P)-binding Rossmann-like Domain"/>
    <property type="match status" value="1"/>
</dbReference>
<evidence type="ECO:0000313" key="4">
    <source>
        <dbReference type="Proteomes" id="UP000050378"/>
    </source>
</evidence>
<evidence type="ECO:0000259" key="2">
    <source>
        <dbReference type="SMART" id="SM00829"/>
    </source>
</evidence>
<proteinExistence type="predicted"/>
<gene>
    <name evidence="3" type="ORF">AOG27_09740</name>
</gene>
<dbReference type="Proteomes" id="UP000050378">
    <property type="component" value="Unassembled WGS sequence"/>
</dbReference>
<dbReference type="InterPro" id="IPR036291">
    <property type="entry name" value="NAD(P)-bd_dom_sf"/>
</dbReference>